<keyword evidence="2" id="KW-1185">Reference proteome</keyword>
<comment type="caution">
    <text evidence="1">The sequence shown here is derived from an EMBL/GenBank/DDBJ whole genome shotgun (WGS) entry which is preliminary data.</text>
</comment>
<accession>A0AAV4V5C4</accession>
<proteinExistence type="predicted"/>
<reference evidence="1 2" key="1">
    <citation type="submission" date="2021-06" db="EMBL/GenBank/DDBJ databases">
        <title>Caerostris darwini draft genome.</title>
        <authorList>
            <person name="Kono N."/>
            <person name="Arakawa K."/>
        </authorList>
    </citation>
    <scope>NUCLEOTIDE SEQUENCE [LARGE SCALE GENOMIC DNA]</scope>
</reference>
<sequence>MKKSSIAGIEDVRCLRKQKAGRDGLGVQPRAGLFAYRMGRGQPSHVRPFKSIFKQGGRKEWKSLSSFPTHFPTVRVPRQQVAPTTSTIFKSQCLWTCIQGRI</sequence>
<evidence type="ECO:0000313" key="2">
    <source>
        <dbReference type="Proteomes" id="UP001054837"/>
    </source>
</evidence>
<name>A0AAV4V5C4_9ARAC</name>
<dbReference type="AlphaFoldDB" id="A0AAV4V5C4"/>
<dbReference type="Proteomes" id="UP001054837">
    <property type="component" value="Unassembled WGS sequence"/>
</dbReference>
<protein>
    <submittedName>
        <fullName evidence="1">Uncharacterized protein</fullName>
    </submittedName>
</protein>
<organism evidence="1 2">
    <name type="scientific">Caerostris darwini</name>
    <dbReference type="NCBI Taxonomy" id="1538125"/>
    <lineage>
        <taxon>Eukaryota</taxon>
        <taxon>Metazoa</taxon>
        <taxon>Ecdysozoa</taxon>
        <taxon>Arthropoda</taxon>
        <taxon>Chelicerata</taxon>
        <taxon>Arachnida</taxon>
        <taxon>Araneae</taxon>
        <taxon>Araneomorphae</taxon>
        <taxon>Entelegynae</taxon>
        <taxon>Araneoidea</taxon>
        <taxon>Araneidae</taxon>
        <taxon>Caerostris</taxon>
    </lineage>
</organism>
<dbReference type="EMBL" id="BPLQ01012409">
    <property type="protein sequence ID" value="GIY65352.1"/>
    <property type="molecule type" value="Genomic_DNA"/>
</dbReference>
<evidence type="ECO:0000313" key="1">
    <source>
        <dbReference type="EMBL" id="GIY65352.1"/>
    </source>
</evidence>
<gene>
    <name evidence="1" type="ORF">CDAR_105201</name>
</gene>